<dbReference type="PANTHER" id="PTHR43798">
    <property type="entry name" value="MONOACYLGLYCEROL LIPASE"/>
    <property type="match status" value="1"/>
</dbReference>
<gene>
    <name evidence="3" type="ORF">ACA1_043570</name>
</gene>
<dbReference type="EMBL" id="KB007981">
    <property type="protein sequence ID" value="ELR16926.1"/>
    <property type="molecule type" value="Genomic_DNA"/>
</dbReference>
<dbReference type="STRING" id="1257118.L8GXW1"/>
<dbReference type="GO" id="GO:0016787">
    <property type="term" value="F:hydrolase activity"/>
    <property type="evidence" value="ECO:0007669"/>
    <property type="project" value="UniProtKB-KW"/>
</dbReference>
<dbReference type="PRINTS" id="PR00111">
    <property type="entry name" value="ABHYDROLASE"/>
</dbReference>
<dbReference type="SUPFAM" id="SSF53474">
    <property type="entry name" value="alpha/beta-Hydrolases"/>
    <property type="match status" value="1"/>
</dbReference>
<keyword evidence="1 3" id="KW-0378">Hydrolase</keyword>
<dbReference type="KEGG" id="acan:ACA1_043570"/>
<sequence>MAATPERRSIKGINEVDEYHFHTCGNENGEPLFLHHGFTGSGLVWLAMVAHLPLQQYRCIIFDTRGSGSNTATYAHYRDFTLERLADDVVGLADALGISQFSFVGHSMGGGIGMLLALLHPQRVKRLILVAPIPSDGLGFIPPKAHERDRWTRSQPDARARLAEEAKAFAARPPSDEEVERGAWEAMLKFNVMERLHTMRVPTLMVAGAADGLLHLNLRDFEKLKLASLHVFSRVGHLIPREVPRELGECVVDFIEHGVVTSVTLAKQYMAKKRQEREAAAHKKSAL</sequence>
<evidence type="ECO:0000313" key="4">
    <source>
        <dbReference type="Proteomes" id="UP000011083"/>
    </source>
</evidence>
<dbReference type="InterPro" id="IPR000073">
    <property type="entry name" value="AB_hydrolase_1"/>
</dbReference>
<evidence type="ECO:0000256" key="1">
    <source>
        <dbReference type="ARBA" id="ARBA00022801"/>
    </source>
</evidence>
<dbReference type="Gene3D" id="3.40.50.1820">
    <property type="entry name" value="alpha/beta hydrolase"/>
    <property type="match status" value="1"/>
</dbReference>
<dbReference type="Pfam" id="PF00561">
    <property type="entry name" value="Abhydrolase_1"/>
    <property type="match status" value="1"/>
</dbReference>
<proteinExistence type="predicted"/>
<organism evidence="3 4">
    <name type="scientific">Acanthamoeba castellanii (strain ATCC 30010 / Neff)</name>
    <dbReference type="NCBI Taxonomy" id="1257118"/>
    <lineage>
        <taxon>Eukaryota</taxon>
        <taxon>Amoebozoa</taxon>
        <taxon>Discosea</taxon>
        <taxon>Longamoebia</taxon>
        <taxon>Centramoebida</taxon>
        <taxon>Acanthamoebidae</taxon>
        <taxon>Acanthamoeba</taxon>
    </lineage>
</organism>
<dbReference type="OrthoDB" id="408373at2759"/>
<evidence type="ECO:0000259" key="2">
    <source>
        <dbReference type="Pfam" id="PF00561"/>
    </source>
</evidence>
<feature type="domain" description="AB hydrolase-1" evidence="2">
    <location>
        <begin position="31"/>
        <end position="136"/>
    </location>
</feature>
<dbReference type="GO" id="GO:0016020">
    <property type="term" value="C:membrane"/>
    <property type="evidence" value="ECO:0007669"/>
    <property type="project" value="TreeGrafter"/>
</dbReference>
<dbReference type="GeneID" id="14917573"/>
<name>L8GXW1_ACACF</name>
<dbReference type="InterPro" id="IPR029058">
    <property type="entry name" value="AB_hydrolase_fold"/>
</dbReference>
<protein>
    <submittedName>
        <fullName evidence="3">Hydrolase, alpha/beta fold domain containing protein</fullName>
    </submittedName>
</protein>
<dbReference type="RefSeq" id="XP_004338939.1">
    <property type="nucleotide sequence ID" value="XM_004338891.1"/>
</dbReference>
<dbReference type="InterPro" id="IPR050266">
    <property type="entry name" value="AB_hydrolase_sf"/>
</dbReference>
<keyword evidence="4" id="KW-1185">Reference proteome</keyword>
<reference evidence="3 4" key="1">
    <citation type="journal article" date="2013" name="Genome Biol.">
        <title>Genome of Acanthamoeba castellanii highlights extensive lateral gene transfer and early evolution of tyrosine kinase signaling.</title>
        <authorList>
            <person name="Clarke M."/>
            <person name="Lohan A.J."/>
            <person name="Liu B."/>
            <person name="Lagkouvardos I."/>
            <person name="Roy S."/>
            <person name="Zafar N."/>
            <person name="Bertelli C."/>
            <person name="Schilde C."/>
            <person name="Kianianmomeni A."/>
            <person name="Burglin T.R."/>
            <person name="Frech C."/>
            <person name="Turcotte B."/>
            <person name="Kopec K.O."/>
            <person name="Synnott J.M."/>
            <person name="Choo C."/>
            <person name="Paponov I."/>
            <person name="Finkler A."/>
            <person name="Soon Heng Tan C."/>
            <person name="Hutchins A.P."/>
            <person name="Weinmeier T."/>
            <person name="Rattei T."/>
            <person name="Chu J.S."/>
            <person name="Gimenez G."/>
            <person name="Irimia M."/>
            <person name="Rigden D.J."/>
            <person name="Fitzpatrick D.A."/>
            <person name="Lorenzo-Morales J."/>
            <person name="Bateman A."/>
            <person name="Chiu C.H."/>
            <person name="Tang P."/>
            <person name="Hegemann P."/>
            <person name="Fromm H."/>
            <person name="Raoult D."/>
            <person name="Greub G."/>
            <person name="Miranda-Saavedra D."/>
            <person name="Chen N."/>
            <person name="Nash P."/>
            <person name="Ginger M.L."/>
            <person name="Horn M."/>
            <person name="Schaap P."/>
            <person name="Caler L."/>
            <person name="Loftus B."/>
        </authorList>
    </citation>
    <scope>NUCLEOTIDE SEQUENCE [LARGE SCALE GENOMIC DNA]</scope>
    <source>
        <strain evidence="3 4">Neff</strain>
    </source>
</reference>
<dbReference type="VEuPathDB" id="AmoebaDB:ACA1_043570"/>
<dbReference type="PANTHER" id="PTHR43798:SF31">
    <property type="entry name" value="AB HYDROLASE SUPERFAMILY PROTEIN YCLE"/>
    <property type="match status" value="1"/>
</dbReference>
<dbReference type="Proteomes" id="UP000011083">
    <property type="component" value="Unassembled WGS sequence"/>
</dbReference>
<evidence type="ECO:0000313" key="3">
    <source>
        <dbReference type="EMBL" id="ELR16926.1"/>
    </source>
</evidence>
<accession>L8GXW1</accession>
<dbReference type="AlphaFoldDB" id="L8GXW1"/>